<dbReference type="PANTHER" id="PTHR12620">
    <property type="entry name" value="U2 SNRNP AUXILIARY FACTOR, SMALL SUBUNIT"/>
    <property type="match status" value="1"/>
</dbReference>
<protein>
    <recommendedName>
        <fullName evidence="6">C3H1-type domain-containing protein</fullName>
    </recommendedName>
</protein>
<keyword evidence="1 5" id="KW-0479">Metal-binding</keyword>
<dbReference type="EMBL" id="KQ090341">
    <property type="protein sequence ID" value="KMS97088.1"/>
    <property type="molecule type" value="Genomic_DNA"/>
</dbReference>
<dbReference type="Proteomes" id="UP000035740">
    <property type="component" value="Unassembled WGS sequence"/>
</dbReference>
<dbReference type="InterPro" id="IPR009145">
    <property type="entry name" value="U2AF_small"/>
</dbReference>
<evidence type="ECO:0000259" key="6">
    <source>
        <dbReference type="PROSITE" id="PS50103"/>
    </source>
</evidence>
<gene>
    <name evidence="7" type="ORF">BVRB_7g178700</name>
</gene>
<dbReference type="GO" id="GO:0003723">
    <property type="term" value="F:RNA binding"/>
    <property type="evidence" value="ECO:0007669"/>
    <property type="project" value="InterPro"/>
</dbReference>
<dbReference type="KEGG" id="bvg:104908788"/>
<feature type="zinc finger region" description="C3H1-type" evidence="5">
    <location>
        <begin position="87"/>
        <end position="114"/>
    </location>
</feature>
<dbReference type="InterPro" id="IPR035979">
    <property type="entry name" value="RBD_domain_sf"/>
</dbReference>
<accession>A0A0J8BAT9</accession>
<dbReference type="GO" id="GO:0000398">
    <property type="term" value="P:mRNA splicing, via spliceosome"/>
    <property type="evidence" value="ECO:0007669"/>
    <property type="project" value="InterPro"/>
</dbReference>
<sequence length="119" mass="13788">MNSRSFPSPVCSSSCEFRPYFKQLCSITTTPLPITITPFHRQSKIIPVGNVYIQYLEEEQVADALRNLTRRLYSGRPIIVDFSPVTGFREATCRQYEENTCNRGGYCNFMHLKKINREL</sequence>
<dbReference type="AlphaFoldDB" id="A0A0J8BAT9"/>
<reference evidence="7 8" key="1">
    <citation type="journal article" date="2014" name="Nature">
        <title>The genome of the recently domesticated crop plant sugar beet (Beta vulgaris).</title>
        <authorList>
            <person name="Dohm J.C."/>
            <person name="Minoche A.E."/>
            <person name="Holtgrawe D."/>
            <person name="Capella-Gutierrez S."/>
            <person name="Zakrzewski F."/>
            <person name="Tafer H."/>
            <person name="Rupp O."/>
            <person name="Sorensen T.R."/>
            <person name="Stracke R."/>
            <person name="Reinhardt R."/>
            <person name="Goesmann A."/>
            <person name="Kraft T."/>
            <person name="Schulz B."/>
            <person name="Stadler P.F."/>
            <person name="Schmidt T."/>
            <person name="Gabaldon T."/>
            <person name="Lehrach H."/>
            <person name="Weisshaar B."/>
            <person name="Himmelbauer H."/>
        </authorList>
    </citation>
    <scope>NUCLEOTIDE SEQUENCE [LARGE SCALE GENOMIC DNA]</scope>
    <source>
        <tissue evidence="7">Taproot</tissue>
    </source>
</reference>
<dbReference type="InterPro" id="IPR012677">
    <property type="entry name" value="Nucleotide-bd_a/b_plait_sf"/>
</dbReference>
<keyword evidence="3 5" id="KW-0863">Zinc-finger</keyword>
<dbReference type="Pfam" id="PF00642">
    <property type="entry name" value="zf-CCCH"/>
    <property type="match status" value="1"/>
</dbReference>
<evidence type="ECO:0000256" key="4">
    <source>
        <dbReference type="ARBA" id="ARBA00022833"/>
    </source>
</evidence>
<proteinExistence type="predicted"/>
<evidence type="ECO:0000256" key="1">
    <source>
        <dbReference type="ARBA" id="ARBA00022723"/>
    </source>
</evidence>
<feature type="domain" description="C3H1-type" evidence="6">
    <location>
        <begin position="87"/>
        <end position="114"/>
    </location>
</feature>
<dbReference type="eggNOG" id="KOG2202">
    <property type="taxonomic scope" value="Eukaryota"/>
</dbReference>
<keyword evidence="2" id="KW-0677">Repeat</keyword>
<dbReference type="SUPFAM" id="SSF54928">
    <property type="entry name" value="RNA-binding domain, RBD"/>
    <property type="match status" value="1"/>
</dbReference>
<name>A0A0J8BAT9_BETVV</name>
<dbReference type="PRINTS" id="PR01848">
    <property type="entry name" value="U2AUXFACTOR"/>
</dbReference>
<dbReference type="OrthoDB" id="1714884at2759"/>
<keyword evidence="8" id="KW-1185">Reference proteome</keyword>
<organism evidence="7 8">
    <name type="scientific">Beta vulgaris subsp. vulgaris</name>
    <name type="common">Beet</name>
    <dbReference type="NCBI Taxonomy" id="3555"/>
    <lineage>
        <taxon>Eukaryota</taxon>
        <taxon>Viridiplantae</taxon>
        <taxon>Streptophyta</taxon>
        <taxon>Embryophyta</taxon>
        <taxon>Tracheophyta</taxon>
        <taxon>Spermatophyta</taxon>
        <taxon>Magnoliopsida</taxon>
        <taxon>eudicotyledons</taxon>
        <taxon>Gunneridae</taxon>
        <taxon>Pentapetalae</taxon>
        <taxon>Caryophyllales</taxon>
        <taxon>Chenopodiaceae</taxon>
        <taxon>Betoideae</taxon>
        <taxon>Beta</taxon>
    </lineage>
</organism>
<dbReference type="Gene3D" id="3.30.70.330">
    <property type="match status" value="1"/>
</dbReference>
<dbReference type="GO" id="GO:0089701">
    <property type="term" value="C:U2AF complex"/>
    <property type="evidence" value="ECO:0007669"/>
    <property type="project" value="InterPro"/>
</dbReference>
<dbReference type="PROSITE" id="PS50103">
    <property type="entry name" value="ZF_C3H1"/>
    <property type="match status" value="1"/>
</dbReference>
<evidence type="ECO:0000313" key="7">
    <source>
        <dbReference type="EMBL" id="KMS97088.1"/>
    </source>
</evidence>
<dbReference type="InterPro" id="IPR000571">
    <property type="entry name" value="Znf_CCCH"/>
</dbReference>
<evidence type="ECO:0000256" key="3">
    <source>
        <dbReference type="ARBA" id="ARBA00022771"/>
    </source>
</evidence>
<keyword evidence="4 5" id="KW-0862">Zinc</keyword>
<evidence type="ECO:0000256" key="2">
    <source>
        <dbReference type="ARBA" id="ARBA00022737"/>
    </source>
</evidence>
<evidence type="ECO:0000313" key="8">
    <source>
        <dbReference type="Proteomes" id="UP000035740"/>
    </source>
</evidence>
<dbReference type="GO" id="GO:0008270">
    <property type="term" value="F:zinc ion binding"/>
    <property type="evidence" value="ECO:0007669"/>
    <property type="project" value="UniProtKB-KW"/>
</dbReference>
<evidence type="ECO:0000256" key="5">
    <source>
        <dbReference type="PROSITE-ProRule" id="PRU00723"/>
    </source>
</evidence>
<dbReference type="Gramene" id="KMS97088">
    <property type="protein sequence ID" value="KMS97088"/>
    <property type="gene ID" value="BVRB_7g178700"/>
</dbReference>